<reference evidence="2" key="1">
    <citation type="submission" date="2022-11" db="EMBL/GenBank/DDBJ databases">
        <title>Genome Resource of Sclerotinia nivalis Strain SnTB1, a Plant Pathogen Isolated from American Ginseng.</title>
        <authorList>
            <person name="Fan S."/>
        </authorList>
    </citation>
    <scope>NUCLEOTIDE SEQUENCE</scope>
    <source>
        <strain evidence="2">SnTB1</strain>
    </source>
</reference>
<feature type="compositionally biased region" description="Basic residues" evidence="1">
    <location>
        <begin position="526"/>
        <end position="544"/>
    </location>
</feature>
<evidence type="ECO:0000256" key="1">
    <source>
        <dbReference type="SAM" id="MobiDB-lite"/>
    </source>
</evidence>
<dbReference type="OrthoDB" id="3598835at2759"/>
<evidence type="ECO:0000313" key="3">
    <source>
        <dbReference type="Proteomes" id="UP001152300"/>
    </source>
</evidence>
<gene>
    <name evidence="2" type="ORF">OCU04_002469</name>
</gene>
<feature type="region of interest" description="Disordered" evidence="1">
    <location>
        <begin position="1"/>
        <end position="59"/>
    </location>
</feature>
<dbReference type="Proteomes" id="UP001152300">
    <property type="component" value="Unassembled WGS sequence"/>
</dbReference>
<comment type="caution">
    <text evidence="2">The sequence shown here is derived from an EMBL/GenBank/DDBJ whole genome shotgun (WGS) entry which is preliminary data.</text>
</comment>
<feature type="compositionally biased region" description="Basic and acidic residues" evidence="1">
    <location>
        <begin position="9"/>
        <end position="22"/>
    </location>
</feature>
<keyword evidence="3" id="KW-1185">Reference proteome</keyword>
<accession>A0A9X0AX25</accession>
<proteinExistence type="predicted"/>
<protein>
    <submittedName>
        <fullName evidence="2">Uncharacterized protein</fullName>
    </submittedName>
</protein>
<organism evidence="2 3">
    <name type="scientific">Sclerotinia nivalis</name>
    <dbReference type="NCBI Taxonomy" id="352851"/>
    <lineage>
        <taxon>Eukaryota</taxon>
        <taxon>Fungi</taxon>
        <taxon>Dikarya</taxon>
        <taxon>Ascomycota</taxon>
        <taxon>Pezizomycotina</taxon>
        <taxon>Leotiomycetes</taxon>
        <taxon>Helotiales</taxon>
        <taxon>Sclerotiniaceae</taxon>
        <taxon>Sclerotinia</taxon>
    </lineage>
</organism>
<feature type="compositionally biased region" description="Low complexity" evidence="1">
    <location>
        <begin position="488"/>
        <end position="506"/>
    </location>
</feature>
<evidence type="ECO:0000313" key="2">
    <source>
        <dbReference type="EMBL" id="KAJ8068773.1"/>
    </source>
</evidence>
<sequence length="559" mass="62858">MDTIHSNSHRRESDDTIVDNHNRSIPHKRLWSERHSIPLQPSSQHLSKRQRPNTLIASHPPPAFWHNLSEIWLTRSALKELDRRNSSPLASHRPVTRKVVAKFREEKNLEPAVDFLIRCSAPRLKDIKLFSRHGGPNLSDLRGYRIPANPLASYQPRNATMNVKPFTDPEATPDPAITTKHTTVYSRNFQQNLTDHGIYPSFYDYPDGTIPAEPSNLEDIQRRLVRPRRSLSPSRFTQEMHRQFVRADAHAAKEDQVTKTVIPKIEGKITDGRCVSGKIPFRNLQPLTDGTIVPGNPDLYHGARPEQLKRQVRIDLSNCIVPTTQDDLPIVPNFFLEAKGPDGSPVVGERQACYDGALGARGMLELQSCMQEKAYDNNAYTITSTYQMGTLKMYTSHPVQPNGPSSRPEYIMTQINAWSLTGTPEMFREGVAAFRNARDWAKGQRDKMIENANHKANDAGTTNQTPSALAPSLTTELSNVEAALSLHSESQSQTSVATQTETSTSETTHRELEMPNNMSTRDLNPSKKRSSKVSRSHPRKRRLQGRQESTDGAADHLGE</sequence>
<dbReference type="AlphaFoldDB" id="A0A9X0AX25"/>
<name>A0A9X0AX25_9HELO</name>
<feature type="region of interest" description="Disordered" evidence="1">
    <location>
        <begin position="486"/>
        <end position="559"/>
    </location>
</feature>
<dbReference type="EMBL" id="JAPEIS010000002">
    <property type="protein sequence ID" value="KAJ8068773.1"/>
    <property type="molecule type" value="Genomic_DNA"/>
</dbReference>